<evidence type="ECO:0000313" key="1">
    <source>
        <dbReference type="EMBL" id="MBX28244.1"/>
    </source>
</evidence>
<accession>A0A2P2MDK8</accession>
<sequence length="48" mass="5408">MVERQACYTSQKCLLLSNGKVVSEVTSFLCLCISSFCISDIKKLFGKW</sequence>
<dbReference type="AlphaFoldDB" id="A0A2P2MDK8"/>
<dbReference type="EMBL" id="GGEC01047760">
    <property type="protein sequence ID" value="MBX28244.1"/>
    <property type="molecule type" value="Transcribed_RNA"/>
</dbReference>
<organism evidence="1">
    <name type="scientific">Rhizophora mucronata</name>
    <name type="common">Asiatic mangrove</name>
    <dbReference type="NCBI Taxonomy" id="61149"/>
    <lineage>
        <taxon>Eukaryota</taxon>
        <taxon>Viridiplantae</taxon>
        <taxon>Streptophyta</taxon>
        <taxon>Embryophyta</taxon>
        <taxon>Tracheophyta</taxon>
        <taxon>Spermatophyta</taxon>
        <taxon>Magnoliopsida</taxon>
        <taxon>eudicotyledons</taxon>
        <taxon>Gunneridae</taxon>
        <taxon>Pentapetalae</taxon>
        <taxon>rosids</taxon>
        <taxon>fabids</taxon>
        <taxon>Malpighiales</taxon>
        <taxon>Rhizophoraceae</taxon>
        <taxon>Rhizophora</taxon>
    </lineage>
</organism>
<proteinExistence type="predicted"/>
<reference evidence="1" key="1">
    <citation type="submission" date="2018-02" db="EMBL/GenBank/DDBJ databases">
        <title>Rhizophora mucronata_Transcriptome.</title>
        <authorList>
            <person name="Meera S.P."/>
            <person name="Sreeshan A."/>
            <person name="Augustine A."/>
        </authorList>
    </citation>
    <scope>NUCLEOTIDE SEQUENCE</scope>
    <source>
        <tissue evidence="1">Leaf</tissue>
    </source>
</reference>
<name>A0A2P2MDK8_RHIMU</name>
<protein>
    <submittedName>
        <fullName evidence="1">Uncharacterized protein MANES_01G101600</fullName>
    </submittedName>
</protein>